<evidence type="ECO:0000256" key="7">
    <source>
        <dbReference type="ARBA" id="ARBA00023288"/>
    </source>
</evidence>
<comment type="caution">
    <text evidence="10">The sequence shown here is derived from an EMBL/GenBank/DDBJ whole genome shotgun (WGS) entry which is preliminary data.</text>
</comment>
<evidence type="ECO:0000256" key="4">
    <source>
        <dbReference type="ARBA" id="ARBA00022729"/>
    </source>
</evidence>
<sequence length="393" mass="43919">MIYLGKIGVILIAITVVCTGCWDRAEINDIALMMASSLDLEEDGRYYGLSQIAVPSRQIDNSPQATKSYYVESGIGINVQEIVQHEQPKLSRKLFISQRRVLFIGEKLARKGINDIIDHFSRNSLSRLRTYVLIVKGGEGKDAIMTDYPMEFVPSEAVREIEKQSGGMTATFRDLFNAASGEGIEPVLSAIELTPSPQKPKGSEPVKKTFNLTGTAIFKDLKLLGYLDNHDTQLLHWVTGKLKQGIIIVQLPNKKHNVSVTLIESKGVIAPTVEGSKVKFAIHLKGKGTIDESNTHLDFSDPKNLHLVEKELEQLIRTETEKLIENVQKKYASDIFGFGDTLHKKNKKAWKKLKPQWNESFAEADISVDVDFVVKRAGMTGPSLQLREQEITK</sequence>
<dbReference type="Proteomes" id="UP001652445">
    <property type="component" value="Unassembled WGS sequence"/>
</dbReference>
<evidence type="ECO:0000256" key="3">
    <source>
        <dbReference type="ARBA" id="ARBA00022544"/>
    </source>
</evidence>
<dbReference type="Pfam" id="PF25198">
    <property type="entry name" value="Spore_GerAC_N"/>
    <property type="match status" value="1"/>
</dbReference>
<dbReference type="InterPro" id="IPR038501">
    <property type="entry name" value="Spore_GerAC_C_sf"/>
</dbReference>
<keyword evidence="6" id="KW-0564">Palmitate</keyword>
<keyword evidence="4" id="KW-0732">Signal</keyword>
<gene>
    <name evidence="10" type="ORF">OB236_35675</name>
</gene>
<evidence type="ECO:0000313" key="11">
    <source>
        <dbReference type="Proteomes" id="UP001652445"/>
    </source>
</evidence>
<dbReference type="EMBL" id="JAOQIO010000121">
    <property type="protein sequence ID" value="MCU6797478.1"/>
    <property type="molecule type" value="Genomic_DNA"/>
</dbReference>
<keyword evidence="7" id="KW-0449">Lipoprotein</keyword>
<reference evidence="10 11" key="1">
    <citation type="submission" date="2022-09" db="EMBL/GenBank/DDBJ databases">
        <authorList>
            <person name="Han X.L."/>
            <person name="Wang Q."/>
            <person name="Lu T."/>
        </authorList>
    </citation>
    <scope>NUCLEOTIDE SEQUENCE [LARGE SCALE GENOMIC DNA]</scope>
    <source>
        <strain evidence="10 11">WQ 127069</strain>
    </source>
</reference>
<evidence type="ECO:0000256" key="2">
    <source>
        <dbReference type="ARBA" id="ARBA00007886"/>
    </source>
</evidence>
<comment type="subcellular location">
    <subcellularLocation>
        <location evidence="1">Membrane</location>
        <topology evidence="1">Lipid-anchor</topology>
    </subcellularLocation>
</comment>
<feature type="domain" description="Spore germination protein N-terminal" evidence="9">
    <location>
        <begin position="23"/>
        <end position="192"/>
    </location>
</feature>
<evidence type="ECO:0000259" key="9">
    <source>
        <dbReference type="Pfam" id="PF25198"/>
    </source>
</evidence>
<comment type="similarity">
    <text evidence="2">Belongs to the GerABKC lipoprotein family.</text>
</comment>
<evidence type="ECO:0000256" key="1">
    <source>
        <dbReference type="ARBA" id="ARBA00004635"/>
    </source>
</evidence>
<evidence type="ECO:0000256" key="5">
    <source>
        <dbReference type="ARBA" id="ARBA00023136"/>
    </source>
</evidence>
<dbReference type="InterPro" id="IPR057336">
    <property type="entry name" value="GerAC_N"/>
</dbReference>
<dbReference type="RefSeq" id="WP_262688260.1">
    <property type="nucleotide sequence ID" value="NZ_JAOQIO010000121.1"/>
</dbReference>
<evidence type="ECO:0000256" key="6">
    <source>
        <dbReference type="ARBA" id="ARBA00023139"/>
    </source>
</evidence>
<keyword evidence="3" id="KW-0309">Germination</keyword>
<evidence type="ECO:0000259" key="8">
    <source>
        <dbReference type="Pfam" id="PF05504"/>
    </source>
</evidence>
<evidence type="ECO:0000313" key="10">
    <source>
        <dbReference type="EMBL" id="MCU6797478.1"/>
    </source>
</evidence>
<dbReference type="InterPro" id="IPR008844">
    <property type="entry name" value="Spore_GerAC-like"/>
</dbReference>
<dbReference type="NCBIfam" id="TIGR02887">
    <property type="entry name" value="spore_ger_x_C"/>
    <property type="match status" value="1"/>
</dbReference>
<dbReference type="PANTHER" id="PTHR35789">
    <property type="entry name" value="SPORE GERMINATION PROTEIN B3"/>
    <property type="match status" value="1"/>
</dbReference>
<protein>
    <submittedName>
        <fullName evidence="10">Ger(X)C family spore germination protein</fullName>
    </submittedName>
</protein>
<proteinExistence type="inferred from homology"/>
<dbReference type="Pfam" id="PF05504">
    <property type="entry name" value="Spore_GerAC"/>
    <property type="match status" value="1"/>
</dbReference>
<dbReference type="PANTHER" id="PTHR35789:SF1">
    <property type="entry name" value="SPORE GERMINATION PROTEIN B3"/>
    <property type="match status" value="1"/>
</dbReference>
<dbReference type="InterPro" id="IPR046953">
    <property type="entry name" value="Spore_GerAC-like_C"/>
</dbReference>
<name>A0ABT2US38_9BACL</name>
<keyword evidence="11" id="KW-1185">Reference proteome</keyword>
<feature type="domain" description="Spore germination GerAC-like C-terminal" evidence="8">
    <location>
        <begin position="213"/>
        <end position="378"/>
    </location>
</feature>
<accession>A0ABT2US38</accession>
<dbReference type="Gene3D" id="3.30.300.210">
    <property type="entry name" value="Nutrient germinant receptor protein C, domain 3"/>
    <property type="match status" value="1"/>
</dbReference>
<keyword evidence="5" id="KW-0472">Membrane</keyword>
<organism evidence="10 11">
    <name type="scientific">Paenibacillus baimaensis</name>
    <dbReference type="NCBI Taxonomy" id="2982185"/>
    <lineage>
        <taxon>Bacteria</taxon>
        <taxon>Bacillati</taxon>
        <taxon>Bacillota</taxon>
        <taxon>Bacilli</taxon>
        <taxon>Bacillales</taxon>
        <taxon>Paenibacillaceae</taxon>
        <taxon>Paenibacillus</taxon>
    </lineage>
</organism>